<dbReference type="EMBL" id="MTYJ01000359">
    <property type="protein sequence ID" value="OWA53943.1"/>
    <property type="molecule type" value="Genomic_DNA"/>
</dbReference>
<keyword evidence="3" id="KW-1185">Reference proteome</keyword>
<comment type="caution">
    <text evidence="2">The sequence shown here is derived from an EMBL/GenBank/DDBJ whole genome shotgun (WGS) entry which is preliminary data.</text>
</comment>
<dbReference type="Proteomes" id="UP000192578">
    <property type="component" value="Unassembled WGS sequence"/>
</dbReference>
<evidence type="ECO:0000256" key="1">
    <source>
        <dbReference type="SAM" id="Phobius"/>
    </source>
</evidence>
<feature type="transmembrane region" description="Helical" evidence="1">
    <location>
        <begin position="302"/>
        <end position="326"/>
    </location>
</feature>
<accession>A0A9X6RN27</accession>
<feature type="transmembrane region" description="Helical" evidence="1">
    <location>
        <begin position="135"/>
        <end position="157"/>
    </location>
</feature>
<feature type="transmembrane region" description="Helical" evidence="1">
    <location>
        <begin position="195"/>
        <end position="219"/>
    </location>
</feature>
<keyword evidence="1" id="KW-0472">Membrane</keyword>
<feature type="transmembrane region" description="Helical" evidence="1">
    <location>
        <begin position="12"/>
        <end position="29"/>
    </location>
</feature>
<protein>
    <submittedName>
        <fullName evidence="2">Uncharacterized protein</fullName>
    </submittedName>
</protein>
<gene>
    <name evidence="2" type="ORF">BV898_18367</name>
</gene>
<feature type="transmembrane region" description="Helical" evidence="1">
    <location>
        <begin position="262"/>
        <end position="282"/>
    </location>
</feature>
<organism evidence="2 3">
    <name type="scientific">Hypsibius exemplaris</name>
    <name type="common">Freshwater tardigrade</name>
    <dbReference type="NCBI Taxonomy" id="2072580"/>
    <lineage>
        <taxon>Eukaryota</taxon>
        <taxon>Metazoa</taxon>
        <taxon>Ecdysozoa</taxon>
        <taxon>Tardigrada</taxon>
        <taxon>Eutardigrada</taxon>
        <taxon>Parachela</taxon>
        <taxon>Hypsibioidea</taxon>
        <taxon>Hypsibiidae</taxon>
        <taxon>Hypsibius</taxon>
    </lineage>
</organism>
<evidence type="ECO:0000313" key="2">
    <source>
        <dbReference type="EMBL" id="OWA53943.1"/>
    </source>
</evidence>
<sequence length="427" mass="47176">MAKVGSASEFAPLPTLILQCFGLIPVPLAPKLIRSFLQFIAAVHLAGAVVGLLILGLRDTAYLLTYSHEHGVAEILSVAPLFSQYGRSTAITLLFLIKRRAYYQLSEAVAQITSHVTETRRFALYKQWSERSATWTFLALGLQAIGCLSSSLPPLLIHEEHDYHYTENITVATDDHSFPIESSVLTSESLKWVGFYFNVSSFLLSQQVLILAVVSAVVLRSLIVNRNSEIDQLIQDVTSGKIQKKVLLKQLTTIGKQASDNLLLNDYITVVFGYILFLAFVLDQVTILGTIADGVGSPDTGIAFWIYRFTYVIIVLVLKVIIVLVLKVIIVLVLKVIIVLVLKVIIVLVLKVIIVLVLKVIIVLVLKVIIVLVLKVIIVLVLKVIIVFVLKVIIVLVLKVIIVLVLKVIIVLVLEVIIVLVLKVSKL</sequence>
<keyword evidence="1" id="KW-0812">Transmembrane</keyword>
<feature type="transmembrane region" description="Helical" evidence="1">
    <location>
        <begin position="368"/>
        <end position="390"/>
    </location>
</feature>
<feature type="transmembrane region" description="Helical" evidence="1">
    <location>
        <begin position="75"/>
        <end position="97"/>
    </location>
</feature>
<dbReference type="AlphaFoldDB" id="A0A9X6RN27"/>
<name>A0A9X6RN27_HYPEX</name>
<feature type="transmembrane region" description="Helical" evidence="1">
    <location>
        <begin position="397"/>
        <end position="422"/>
    </location>
</feature>
<proteinExistence type="predicted"/>
<reference evidence="3" key="1">
    <citation type="submission" date="2017-01" db="EMBL/GenBank/DDBJ databases">
        <title>Comparative genomics of anhydrobiosis in the tardigrade Hypsibius dujardini.</title>
        <authorList>
            <person name="Yoshida Y."/>
            <person name="Koutsovoulos G."/>
            <person name="Laetsch D."/>
            <person name="Stevens L."/>
            <person name="Kumar S."/>
            <person name="Horikawa D."/>
            <person name="Ishino K."/>
            <person name="Komine S."/>
            <person name="Tomita M."/>
            <person name="Blaxter M."/>
            <person name="Arakawa K."/>
        </authorList>
    </citation>
    <scope>NUCLEOTIDE SEQUENCE [LARGE SCALE GENOMIC DNA]</scope>
    <source>
        <strain evidence="3">Z151</strain>
    </source>
</reference>
<evidence type="ECO:0000313" key="3">
    <source>
        <dbReference type="Proteomes" id="UP000192578"/>
    </source>
</evidence>
<keyword evidence="1" id="KW-1133">Transmembrane helix</keyword>
<feature type="transmembrane region" description="Helical" evidence="1">
    <location>
        <begin position="338"/>
        <end position="362"/>
    </location>
</feature>
<feature type="transmembrane region" description="Helical" evidence="1">
    <location>
        <begin position="36"/>
        <end position="55"/>
    </location>
</feature>